<dbReference type="Gramene" id="ONIVA01G03190.1">
    <property type="protein sequence ID" value="ONIVA01G03190.1"/>
    <property type="gene ID" value="ONIVA01G03190"/>
</dbReference>
<accession>A0A0E0FG43</accession>
<protein>
    <submittedName>
        <fullName evidence="1">Uncharacterized protein</fullName>
    </submittedName>
</protein>
<name>A0A0E0FG43_ORYNI</name>
<dbReference type="HOGENOM" id="CLU_2018915_0_0_1"/>
<reference evidence="1" key="1">
    <citation type="submission" date="2015-04" db="UniProtKB">
        <authorList>
            <consortium name="EnsemblPlants"/>
        </authorList>
    </citation>
    <scope>IDENTIFICATION</scope>
    <source>
        <strain evidence="1">SL10</strain>
    </source>
</reference>
<organism evidence="1">
    <name type="scientific">Oryza nivara</name>
    <name type="common">Indian wild rice</name>
    <name type="synonym">Oryza sativa f. spontanea</name>
    <dbReference type="NCBI Taxonomy" id="4536"/>
    <lineage>
        <taxon>Eukaryota</taxon>
        <taxon>Viridiplantae</taxon>
        <taxon>Streptophyta</taxon>
        <taxon>Embryophyta</taxon>
        <taxon>Tracheophyta</taxon>
        <taxon>Spermatophyta</taxon>
        <taxon>Magnoliopsida</taxon>
        <taxon>Liliopsida</taxon>
        <taxon>Poales</taxon>
        <taxon>Poaceae</taxon>
        <taxon>BOP clade</taxon>
        <taxon>Oryzoideae</taxon>
        <taxon>Oryzeae</taxon>
        <taxon>Oryzinae</taxon>
        <taxon>Oryza</taxon>
    </lineage>
</organism>
<evidence type="ECO:0000313" key="1">
    <source>
        <dbReference type="EnsemblPlants" id="ONIVA01G03190.1"/>
    </source>
</evidence>
<proteinExistence type="predicted"/>
<sequence>MSVLRGGSVTPITVSGGGAARITRGLRANCAACYGGRGNSEAPTVVRIEAWGARSSTSTLGLGFAGLYNQRFDVGASKPRVAVERLRSHRARELTVRRAMEVEGIVKLRPLYASRRGVPGAAL</sequence>
<dbReference type="Proteomes" id="UP000006591">
    <property type="component" value="Chromosome 1"/>
</dbReference>
<keyword evidence="2" id="KW-1185">Reference proteome</keyword>
<evidence type="ECO:0000313" key="2">
    <source>
        <dbReference type="Proteomes" id="UP000006591"/>
    </source>
</evidence>
<reference evidence="1" key="2">
    <citation type="submission" date="2018-04" db="EMBL/GenBank/DDBJ databases">
        <title>OnivRS2 (Oryza nivara Reference Sequence Version 2).</title>
        <authorList>
            <person name="Zhang J."/>
            <person name="Kudrna D."/>
            <person name="Lee S."/>
            <person name="Talag J."/>
            <person name="Rajasekar S."/>
            <person name="Welchert J."/>
            <person name="Hsing Y.-I."/>
            <person name="Wing R.A."/>
        </authorList>
    </citation>
    <scope>NUCLEOTIDE SEQUENCE [LARGE SCALE GENOMIC DNA]</scope>
</reference>
<dbReference type="AlphaFoldDB" id="A0A0E0FG43"/>
<dbReference type="EnsemblPlants" id="ONIVA01G03190.1">
    <property type="protein sequence ID" value="ONIVA01G03190.1"/>
    <property type="gene ID" value="ONIVA01G03190"/>
</dbReference>